<dbReference type="Pfam" id="PF00353">
    <property type="entry name" value="HemolysinCabind"/>
    <property type="match status" value="6"/>
</dbReference>
<evidence type="ECO:0000313" key="4">
    <source>
        <dbReference type="Proteomes" id="UP000003250"/>
    </source>
</evidence>
<organism evidence="3 4">
    <name type="scientific">Mesorhizobium alhagi CCNWXJ12-2</name>
    <dbReference type="NCBI Taxonomy" id="1107882"/>
    <lineage>
        <taxon>Bacteria</taxon>
        <taxon>Pseudomonadati</taxon>
        <taxon>Pseudomonadota</taxon>
        <taxon>Alphaproteobacteria</taxon>
        <taxon>Hyphomicrobiales</taxon>
        <taxon>Phyllobacteriaceae</taxon>
        <taxon>Allomesorhizobium</taxon>
    </lineage>
</organism>
<dbReference type="OrthoDB" id="8110404at2"/>
<dbReference type="RefSeq" id="WP_008833925.1">
    <property type="nucleotide sequence ID" value="NZ_AHAM01000019.1"/>
</dbReference>
<gene>
    <name evidence="3" type="ORF">MAXJ12_01339</name>
</gene>
<evidence type="ECO:0000256" key="1">
    <source>
        <dbReference type="ARBA" id="ARBA00004613"/>
    </source>
</evidence>
<dbReference type="PROSITE" id="PS00330">
    <property type="entry name" value="HEMOLYSIN_CALCIUM"/>
    <property type="match status" value="7"/>
</dbReference>
<proteinExistence type="predicted"/>
<comment type="subcellular location">
    <subcellularLocation>
        <location evidence="1">Secreted</location>
    </subcellularLocation>
</comment>
<evidence type="ECO:0000256" key="2">
    <source>
        <dbReference type="ARBA" id="ARBA00022525"/>
    </source>
</evidence>
<keyword evidence="2" id="KW-0964">Secreted</keyword>
<dbReference type="InterPro" id="IPR050557">
    <property type="entry name" value="RTX_toxin/Mannuronan_C5-epim"/>
</dbReference>
<dbReference type="InterPro" id="IPR011049">
    <property type="entry name" value="Serralysin-like_metalloprot_C"/>
</dbReference>
<dbReference type="SUPFAM" id="SSF51120">
    <property type="entry name" value="beta-Roll"/>
    <property type="match status" value="3"/>
</dbReference>
<dbReference type="GO" id="GO:0005576">
    <property type="term" value="C:extracellular region"/>
    <property type="evidence" value="ECO:0007669"/>
    <property type="project" value="UniProtKB-SubCell"/>
</dbReference>
<dbReference type="AlphaFoldDB" id="H0HJG3"/>
<dbReference type="GO" id="GO:0005509">
    <property type="term" value="F:calcium ion binding"/>
    <property type="evidence" value="ECO:0007669"/>
    <property type="project" value="InterPro"/>
</dbReference>
<keyword evidence="4" id="KW-1185">Reference proteome</keyword>
<dbReference type="EMBL" id="AHAM01000019">
    <property type="protein sequence ID" value="EHK59128.1"/>
    <property type="molecule type" value="Genomic_DNA"/>
</dbReference>
<dbReference type="PATRIC" id="fig|1107882.3.peg.267"/>
<sequence length="789" mass="79203">MATLDLSNATQRIDMTDPNLVGFGVFEATESTVWSYLTPTGHDLHLEGQGMTFNAQGRALTGTVKSIGIDLGNDDSDSPDIAITGINAAAATLDDGPDAFWRFLEGNDTIIGPNGPSLTGTTIFGDGLAARAGAATGGNDVFELGASYVLAAGDVWTVGSQTAGTPVANYRGGSDTIIGGTTGELQALAGDAWHVFATGDLVGGNDNIFIQTTRFGSEVAGDAIFAEGIAGDLATVVGGDDIIAGGSLSQAELVGDVIYQRAYSFVRGGNDIIKGSDAREYIIGDVYGVGDNQMIGGADLLWGGGGDDVIYGDFAEIGTAGKVTAGNDTIYGGAGDDRIYGDGTDDTKSTGGDDRLFGEAGNDNILGGTGNDLLDGGAGNDNLLGGAGNDTYVIDSASDIVFEYANEGIDTIRSYFGNVTLKDNFENLTFVGTGDFTGFGNGLDNTIRGGSGADNLNGLAGNDRLHGGVGDDMLFGDNGDDVLNGGSGADQLVGGNGFDTASYAGSEQAVKVSLDGSVTAAGDAVGDTFNAIEGIEGTSFNDVLVGDANANSLNGGAGNDTLNGGAGADTMYGGGGDDIFVVAATGDKTIENAGGGTDTVRSYINWTLGANVERLELQGSGDLNGTGNSLNNTLVGNSGANVLSGGDGNDYMVGGAGNDTLNGGAGNDTLIGGAGRDSLNGGAGNDRFDFDLVSDSPAGPALRDSIVGGFSHGFDLIDLATIDANTLVAGNQAFSFIGSAAFSGVAGQLRYTNYSGNVIIDADVNGDSVADMQILVAGTNFMNGSDFLL</sequence>
<reference evidence="3 4" key="1">
    <citation type="journal article" date="2012" name="J. Bacteriol.">
        <title>Draft Genome Sequence of Mesorhizobium alhagi CCNWXJ12-2T, a Novel Salt-Resistant Species Isolated from the Desert of Northwestern China.</title>
        <authorList>
            <person name="Zhou M."/>
            <person name="Chen W."/>
            <person name="Chen H."/>
            <person name="Wei G."/>
        </authorList>
    </citation>
    <scope>NUCLEOTIDE SEQUENCE [LARGE SCALE GENOMIC DNA]</scope>
    <source>
        <strain evidence="3 4">CCNWXJ12-2</strain>
    </source>
</reference>
<dbReference type="PANTHER" id="PTHR38340:SF1">
    <property type="entry name" value="S-LAYER PROTEIN"/>
    <property type="match status" value="1"/>
</dbReference>
<name>H0HJG3_9HYPH</name>
<evidence type="ECO:0000313" key="3">
    <source>
        <dbReference type="EMBL" id="EHK59128.1"/>
    </source>
</evidence>
<dbReference type="PRINTS" id="PR00313">
    <property type="entry name" value="CABNDNGRPT"/>
</dbReference>
<dbReference type="InterPro" id="IPR018511">
    <property type="entry name" value="Hemolysin-typ_Ca-bd_CS"/>
</dbReference>
<dbReference type="Proteomes" id="UP000003250">
    <property type="component" value="Unassembled WGS sequence"/>
</dbReference>
<accession>H0HJG3</accession>
<protein>
    <submittedName>
        <fullName evidence="3">Peptidase, metallopeptidases</fullName>
    </submittedName>
</protein>
<dbReference type="InterPro" id="IPR001343">
    <property type="entry name" value="Hemolysn_Ca-bd"/>
</dbReference>
<dbReference type="Gene3D" id="2.150.10.10">
    <property type="entry name" value="Serralysin-like metalloprotease, C-terminal"/>
    <property type="match status" value="3"/>
</dbReference>
<dbReference type="PANTHER" id="PTHR38340">
    <property type="entry name" value="S-LAYER PROTEIN"/>
    <property type="match status" value="1"/>
</dbReference>